<dbReference type="GO" id="GO:0008180">
    <property type="term" value="C:COP9 signalosome"/>
    <property type="evidence" value="ECO:0007669"/>
    <property type="project" value="UniProtKB-KW"/>
</dbReference>
<organism evidence="9">
    <name type="scientific">Noctiluca scintillans</name>
    <name type="common">Sea sparkle</name>
    <name type="synonym">Red tide dinoflagellate</name>
    <dbReference type="NCBI Taxonomy" id="2966"/>
    <lineage>
        <taxon>Eukaryota</taxon>
        <taxon>Sar</taxon>
        <taxon>Alveolata</taxon>
        <taxon>Dinophyceae</taxon>
        <taxon>Noctilucales</taxon>
        <taxon>Noctilucaceae</taxon>
        <taxon>Noctiluca</taxon>
    </lineage>
</organism>
<evidence type="ECO:0000256" key="2">
    <source>
        <dbReference type="ARBA" id="ARBA00022670"/>
    </source>
</evidence>
<dbReference type="GO" id="GO:0046872">
    <property type="term" value="F:metal ion binding"/>
    <property type="evidence" value="ECO:0007669"/>
    <property type="project" value="UniProtKB-KW"/>
</dbReference>
<evidence type="ECO:0000259" key="8">
    <source>
        <dbReference type="PROSITE" id="PS50249"/>
    </source>
</evidence>
<dbReference type="Gene3D" id="3.40.140.10">
    <property type="entry name" value="Cytidine Deaminase, domain 2"/>
    <property type="match status" value="1"/>
</dbReference>
<dbReference type="AlphaFoldDB" id="A0A7S1AJW4"/>
<evidence type="ECO:0000256" key="3">
    <source>
        <dbReference type="ARBA" id="ARBA00022723"/>
    </source>
</evidence>
<dbReference type="EMBL" id="HBFQ01043682">
    <property type="protein sequence ID" value="CAD8856588.1"/>
    <property type="molecule type" value="Transcribed_RNA"/>
</dbReference>
<dbReference type="SUPFAM" id="SSF102712">
    <property type="entry name" value="JAB1/MPN domain"/>
    <property type="match status" value="1"/>
</dbReference>
<dbReference type="Pfam" id="PF01398">
    <property type="entry name" value="JAB"/>
    <property type="match status" value="1"/>
</dbReference>
<keyword evidence="7" id="KW-0482">Metalloprotease</keyword>
<evidence type="ECO:0000313" key="9">
    <source>
        <dbReference type="EMBL" id="CAD8856588.1"/>
    </source>
</evidence>
<keyword evidence="4" id="KW-0736">Signalosome</keyword>
<name>A0A7S1AJW4_NOCSC</name>
<dbReference type="CDD" id="cd08069">
    <property type="entry name" value="MPN_RPN11_CSN5"/>
    <property type="match status" value="1"/>
</dbReference>
<keyword evidence="3" id="KW-0479">Metal-binding</keyword>
<keyword evidence="2" id="KW-0645">Protease</keyword>
<dbReference type="InterPro" id="IPR000555">
    <property type="entry name" value="JAMM/MPN+_dom"/>
</dbReference>
<keyword evidence="6" id="KW-0862">Zinc</keyword>
<dbReference type="PROSITE" id="PS50249">
    <property type="entry name" value="MPN"/>
    <property type="match status" value="1"/>
</dbReference>
<evidence type="ECO:0000256" key="7">
    <source>
        <dbReference type="ARBA" id="ARBA00023049"/>
    </source>
</evidence>
<dbReference type="SMART" id="SM00232">
    <property type="entry name" value="JAB_MPN"/>
    <property type="match status" value="1"/>
</dbReference>
<dbReference type="GO" id="GO:0006508">
    <property type="term" value="P:proteolysis"/>
    <property type="evidence" value="ECO:0007669"/>
    <property type="project" value="UniProtKB-KW"/>
</dbReference>
<evidence type="ECO:0000256" key="4">
    <source>
        <dbReference type="ARBA" id="ARBA00022790"/>
    </source>
</evidence>
<dbReference type="GO" id="GO:0008237">
    <property type="term" value="F:metallopeptidase activity"/>
    <property type="evidence" value="ECO:0007669"/>
    <property type="project" value="UniProtKB-KW"/>
</dbReference>
<gene>
    <name evidence="9" type="ORF">NSCI0253_LOCUS30940</name>
</gene>
<evidence type="ECO:0000256" key="5">
    <source>
        <dbReference type="ARBA" id="ARBA00022801"/>
    </source>
</evidence>
<reference evidence="9" key="1">
    <citation type="submission" date="2021-01" db="EMBL/GenBank/DDBJ databases">
        <authorList>
            <person name="Corre E."/>
            <person name="Pelletier E."/>
            <person name="Niang G."/>
            <person name="Scheremetjew M."/>
            <person name="Finn R."/>
            <person name="Kale V."/>
            <person name="Holt S."/>
            <person name="Cochrane G."/>
            <person name="Meng A."/>
            <person name="Brown T."/>
            <person name="Cohen L."/>
        </authorList>
    </citation>
    <scope>NUCLEOTIDE SEQUENCE</scope>
</reference>
<dbReference type="FunFam" id="3.40.140.10:FF:000003">
    <property type="entry name" value="COP9 signalosome complex subunit 5"/>
    <property type="match status" value="1"/>
</dbReference>
<accession>A0A7S1AJW4</accession>
<evidence type="ECO:0000256" key="1">
    <source>
        <dbReference type="ARBA" id="ARBA00006008"/>
    </source>
</evidence>
<keyword evidence="5" id="KW-0378">Hydrolase</keyword>
<dbReference type="InterPro" id="IPR050242">
    <property type="entry name" value="JAMM_MPN+_peptidase_M67A"/>
</dbReference>
<proteinExistence type="inferred from homology"/>
<evidence type="ECO:0000256" key="6">
    <source>
        <dbReference type="ARBA" id="ARBA00022833"/>
    </source>
</evidence>
<protein>
    <recommendedName>
        <fullName evidence="8">MPN domain-containing protein</fullName>
    </recommendedName>
</protein>
<dbReference type="InterPro" id="IPR040961">
    <property type="entry name" value="CSN5_C"/>
</dbReference>
<feature type="domain" description="MPN" evidence="8">
    <location>
        <begin position="69"/>
        <end position="207"/>
    </location>
</feature>
<dbReference type="PANTHER" id="PTHR10410">
    <property type="entry name" value="EUKARYOTIC TRANSLATION INITIATION FACTOR 3 -RELATED"/>
    <property type="match status" value="1"/>
</dbReference>
<dbReference type="InterPro" id="IPR037518">
    <property type="entry name" value="MPN"/>
</dbReference>
<dbReference type="Pfam" id="PF18323">
    <property type="entry name" value="CSN5_C"/>
    <property type="match status" value="1"/>
</dbReference>
<comment type="similarity">
    <text evidence="1">Belongs to the peptidase M67A family. CSN5 subfamily.</text>
</comment>
<sequence length="361" mass="40872">MAQVEVPKPAQLWCAAMASGTEIAQKNFELENNIVQMDDTAIYMHDEVENERLDAERPWKDDPNFFKKVKISAVALIKMVMHTRSGGTLEVMGLMRGKALRDGTFMILDAFPLPVEGTETRVNAGASANEFMINFNESCERVDKNECICGWYHSHPGYGCWLSGIDVQTQKLYQSHQEPFLAIVIDPTRTVSAGKVEIGAFRTYPDGHTPQDNGPEYQTIPLDKIEDFGVHYKQYYSLPIEIFKNSVDNKLLELLWNKYWIDTLSASPLMHNKSFCIRMIKDTVQKLEQIDTAAVTQSRFRMVMHEPKKTKADDQPLSKVAQDANKNAVEQLQGLTNLMLKHSLFHCGCCRGAQMETLAQA</sequence>